<sequence length="143" mass="15802">MKWGREKAKAEALLVREQVGKARAEREQAETSSALEAIAGKIDQRLDALEASLSEVHHEVTPNHGGSIKDAVRRIEQNQEGFRSTLEAHGQVLASHGQVLTNITERQDRDMRDLGARIDNIQETAWAEHEALRDTLSTIGASS</sequence>
<accession>A0A8S5MW03</accession>
<reference evidence="1" key="1">
    <citation type="journal article" date="2021" name="Proc. Natl. Acad. Sci. U.S.A.">
        <title>A Catalog of Tens of Thousands of Viruses from Human Metagenomes Reveals Hidden Associations with Chronic Diseases.</title>
        <authorList>
            <person name="Tisza M.J."/>
            <person name="Buck C.B."/>
        </authorList>
    </citation>
    <scope>NUCLEOTIDE SEQUENCE</scope>
    <source>
        <strain evidence="1">Ctu1h4</strain>
    </source>
</reference>
<name>A0A8S5MW03_9CAUD</name>
<proteinExistence type="predicted"/>
<organism evidence="1">
    <name type="scientific">Siphoviridae sp. ctu1h4</name>
    <dbReference type="NCBI Taxonomy" id="2826499"/>
    <lineage>
        <taxon>Viruses</taxon>
        <taxon>Duplodnaviria</taxon>
        <taxon>Heunggongvirae</taxon>
        <taxon>Uroviricota</taxon>
        <taxon>Caudoviricetes</taxon>
    </lineage>
</organism>
<evidence type="ECO:0000313" key="1">
    <source>
        <dbReference type="EMBL" id="DAD86521.1"/>
    </source>
</evidence>
<dbReference type="EMBL" id="BK015001">
    <property type="protein sequence ID" value="DAD86521.1"/>
    <property type="molecule type" value="Genomic_DNA"/>
</dbReference>
<protein>
    <submittedName>
        <fullName evidence="1">Uncharacterized protein</fullName>
    </submittedName>
</protein>